<keyword evidence="1" id="KW-0812">Transmembrane</keyword>
<accession>A0A150KMV1</accession>
<feature type="transmembrane region" description="Helical" evidence="1">
    <location>
        <begin position="196"/>
        <end position="225"/>
    </location>
</feature>
<evidence type="ECO:0000313" key="2">
    <source>
        <dbReference type="EMBL" id="KYC97188.1"/>
    </source>
</evidence>
<keyword evidence="1" id="KW-1133">Transmembrane helix</keyword>
<feature type="transmembrane region" description="Helical" evidence="1">
    <location>
        <begin position="128"/>
        <end position="149"/>
    </location>
</feature>
<protein>
    <submittedName>
        <fullName evidence="2">Uncharacterized protein</fullName>
    </submittedName>
</protein>
<organism evidence="2 3">
    <name type="scientific">Heyndrickxia sporothermodurans</name>
    <dbReference type="NCBI Taxonomy" id="46224"/>
    <lineage>
        <taxon>Bacteria</taxon>
        <taxon>Bacillati</taxon>
        <taxon>Bacillota</taxon>
        <taxon>Bacilli</taxon>
        <taxon>Bacillales</taxon>
        <taxon>Bacillaceae</taxon>
        <taxon>Heyndrickxia</taxon>
    </lineage>
</organism>
<keyword evidence="3" id="KW-1185">Reference proteome</keyword>
<sequence>MVQLLEKDFTRFKDEIKEGRMSMPRMRNHLLILLVVSGFFVGLSFIVANANTIGWDQLSFGWHMLYYIEAILFTIQILIILLCRANNPFNQKVLIVGTVVFLYKMALDPFLMMIMFFKDSGVYESYAFVFYMILIFGFLFHILVLLILINRLKKKNSNILKETNISKFKLSLPVLFFLVLLSGLLINKGILGNFELLFGVLIVTLIYLGTLVGVCEFIIATYCIFRFPSFSVNLPPKQQYVNKRKKENPKK</sequence>
<dbReference type="RefSeq" id="WP_066233986.1">
    <property type="nucleotide sequence ID" value="NZ_LQYN01000086.1"/>
</dbReference>
<feature type="transmembrane region" description="Helical" evidence="1">
    <location>
        <begin position="30"/>
        <end position="48"/>
    </location>
</feature>
<evidence type="ECO:0000313" key="3">
    <source>
        <dbReference type="Proteomes" id="UP000075666"/>
    </source>
</evidence>
<feature type="transmembrane region" description="Helical" evidence="1">
    <location>
        <begin position="93"/>
        <end position="116"/>
    </location>
</feature>
<dbReference type="OrthoDB" id="9810867at2"/>
<dbReference type="EMBL" id="LQYN01000086">
    <property type="protein sequence ID" value="KYC97188.1"/>
    <property type="molecule type" value="Genomic_DNA"/>
</dbReference>
<reference evidence="2 3" key="1">
    <citation type="submission" date="2016-01" db="EMBL/GenBank/DDBJ databases">
        <title>Genome Sequences of Twelve Sporeforming Bacillus Species Isolated from Foods.</title>
        <authorList>
            <person name="Berendsen E.M."/>
            <person name="Wells-Bennik M.H."/>
            <person name="Krawcyk A.O."/>
            <person name="De Jong A."/>
            <person name="Holsappel S."/>
            <person name="Eijlander R.T."/>
            <person name="Kuipers O.P."/>
        </authorList>
    </citation>
    <scope>NUCLEOTIDE SEQUENCE [LARGE SCALE GENOMIC DNA]</scope>
    <source>
        <strain evidence="2 3">B4102</strain>
    </source>
</reference>
<gene>
    <name evidence="2" type="ORF">B4102_0843</name>
</gene>
<dbReference type="STRING" id="46224.B4102_0843"/>
<evidence type="ECO:0000256" key="1">
    <source>
        <dbReference type="SAM" id="Phobius"/>
    </source>
</evidence>
<dbReference type="PATRIC" id="fig|46224.3.peg.4252"/>
<name>A0A150KMV1_9BACI</name>
<feature type="transmembrane region" description="Helical" evidence="1">
    <location>
        <begin position="170"/>
        <end position="190"/>
    </location>
</feature>
<proteinExistence type="predicted"/>
<comment type="caution">
    <text evidence="2">The sequence shown here is derived from an EMBL/GenBank/DDBJ whole genome shotgun (WGS) entry which is preliminary data.</text>
</comment>
<keyword evidence="1" id="KW-0472">Membrane</keyword>
<dbReference type="Proteomes" id="UP000075666">
    <property type="component" value="Unassembled WGS sequence"/>
</dbReference>
<dbReference type="AlphaFoldDB" id="A0A150KMV1"/>
<feature type="transmembrane region" description="Helical" evidence="1">
    <location>
        <begin position="60"/>
        <end position="81"/>
    </location>
</feature>